<gene>
    <name evidence="1" type="ORF">SAMN05661044_03970</name>
</gene>
<organism evidence="1 2">
    <name type="scientific">Olivibacter domesticus</name>
    <name type="common">Pseudosphingobacterium domesticum</name>
    <dbReference type="NCBI Taxonomy" id="407022"/>
    <lineage>
        <taxon>Bacteria</taxon>
        <taxon>Pseudomonadati</taxon>
        <taxon>Bacteroidota</taxon>
        <taxon>Sphingobacteriia</taxon>
        <taxon>Sphingobacteriales</taxon>
        <taxon>Sphingobacteriaceae</taxon>
        <taxon>Olivibacter</taxon>
    </lineage>
</organism>
<dbReference type="AlphaFoldDB" id="A0A1H7UVR3"/>
<name>A0A1H7UVR3_OLID1</name>
<dbReference type="RefSeq" id="WP_093327849.1">
    <property type="nucleotide sequence ID" value="NZ_FOAF01000006.1"/>
</dbReference>
<sequence length="61" mass="6990">MGLLRTLLLGAAAYGAYKYATKKDVNGRSMVDDIKEKAPEWKEKIKRFKDDVERGFQPKDV</sequence>
<evidence type="ECO:0000313" key="1">
    <source>
        <dbReference type="EMBL" id="SEM01062.1"/>
    </source>
</evidence>
<accession>A0A1H7UVR3</accession>
<dbReference type="OrthoDB" id="798795at2"/>
<reference evidence="2" key="1">
    <citation type="submission" date="2016-10" db="EMBL/GenBank/DDBJ databases">
        <authorList>
            <person name="Varghese N."/>
            <person name="Submissions S."/>
        </authorList>
    </citation>
    <scope>NUCLEOTIDE SEQUENCE [LARGE SCALE GENOMIC DNA]</scope>
    <source>
        <strain evidence="2">DSM 18733</strain>
    </source>
</reference>
<keyword evidence="2" id="KW-1185">Reference proteome</keyword>
<proteinExistence type="predicted"/>
<dbReference type="EMBL" id="FOAF01000006">
    <property type="protein sequence ID" value="SEM01062.1"/>
    <property type="molecule type" value="Genomic_DNA"/>
</dbReference>
<dbReference type="Proteomes" id="UP000199421">
    <property type="component" value="Unassembled WGS sequence"/>
</dbReference>
<evidence type="ECO:0000313" key="2">
    <source>
        <dbReference type="Proteomes" id="UP000199421"/>
    </source>
</evidence>
<protein>
    <submittedName>
        <fullName evidence="1">Uncharacterized protein</fullName>
    </submittedName>
</protein>